<evidence type="ECO:0000256" key="2">
    <source>
        <dbReference type="SAM" id="MobiDB-lite"/>
    </source>
</evidence>
<keyword evidence="3" id="KW-0472">Membrane</keyword>
<feature type="transmembrane region" description="Helical" evidence="3">
    <location>
        <begin position="152"/>
        <end position="173"/>
    </location>
</feature>
<dbReference type="RefSeq" id="WP_056123451.1">
    <property type="nucleotide sequence ID" value="NZ_WSES01000005.1"/>
</dbReference>
<accession>A0A7X3G0T4</accession>
<keyword evidence="4" id="KW-0966">Cell projection</keyword>
<dbReference type="InterPro" id="IPR029025">
    <property type="entry name" value="T3SS_substrate_exporter_C"/>
</dbReference>
<name>A0A7X3G0T4_9BURK</name>
<keyword evidence="4" id="KW-0969">Cilium</keyword>
<organism evidence="4 5">
    <name type="scientific">Massilia cellulosiltytica</name>
    <dbReference type="NCBI Taxonomy" id="2683234"/>
    <lineage>
        <taxon>Bacteria</taxon>
        <taxon>Pseudomonadati</taxon>
        <taxon>Pseudomonadota</taxon>
        <taxon>Betaproteobacteria</taxon>
        <taxon>Burkholderiales</taxon>
        <taxon>Oxalobacteraceae</taxon>
        <taxon>Telluria group</taxon>
        <taxon>Massilia</taxon>
    </lineage>
</organism>
<feature type="transmembrane region" description="Helical" evidence="3">
    <location>
        <begin position="193"/>
        <end position="216"/>
    </location>
</feature>
<evidence type="ECO:0000313" key="4">
    <source>
        <dbReference type="EMBL" id="MVW61568.1"/>
    </source>
</evidence>
<sequence length="379" mass="41084">MADNTGGDKSEKASAQKLKKAREQGHVVRSKDLATAVGILVSLKLFAFLLPGYLESFRSLFRLVYAPLGAAGSMENAMTVVWSGAAVLLVKMVLPLAAVPLAIVAASLVPGGWAVSTSNLVPKFDRFSPVKNLGNLASGKHWTTFATSVAKAALLAVVLVHVVRSALSAWVNLQRMPLSDALLHGASMMFDGLMALVTVFVLFALIDVPLQAFLFARSQRMSKQEVKEEYKSTEGKPEIRARIRQLQQQMARRNVNKTVPTADVVIVNPEHYAVALKYDTKRAEAPFVVAKGIDEMALYIRSVAAKHQIETIALPPLARAIYNTSQVQQQIPAALYQAVSQVLNYVLQLNAFRAGRRQAAPRFPSDVAVPAALSEVSPT</sequence>
<protein>
    <submittedName>
        <fullName evidence="4">Flagellar type III secretion system protein FlhB</fullName>
    </submittedName>
</protein>
<dbReference type="Gene3D" id="3.40.1690.10">
    <property type="entry name" value="secretion proteins EscU"/>
    <property type="match status" value="1"/>
</dbReference>
<feature type="compositionally biased region" description="Basic and acidic residues" evidence="2">
    <location>
        <begin position="1"/>
        <end position="14"/>
    </location>
</feature>
<keyword evidence="3" id="KW-0812">Transmembrane</keyword>
<dbReference type="EMBL" id="WSES01000005">
    <property type="protein sequence ID" value="MVW61568.1"/>
    <property type="molecule type" value="Genomic_DNA"/>
</dbReference>
<feature type="region of interest" description="Disordered" evidence="2">
    <location>
        <begin position="1"/>
        <end position="23"/>
    </location>
</feature>
<feature type="transmembrane region" description="Helical" evidence="3">
    <location>
        <begin position="33"/>
        <end position="54"/>
    </location>
</feature>
<comment type="similarity">
    <text evidence="1">Belongs to the type III secretion exporter family.</text>
</comment>
<keyword evidence="3" id="KW-1133">Transmembrane helix</keyword>
<dbReference type="PANTHER" id="PTHR30531">
    <property type="entry name" value="FLAGELLAR BIOSYNTHETIC PROTEIN FLHB"/>
    <property type="match status" value="1"/>
</dbReference>
<dbReference type="InterPro" id="IPR006135">
    <property type="entry name" value="T3SS_substrate_exporter"/>
</dbReference>
<dbReference type="AlphaFoldDB" id="A0A7X3G0T4"/>
<comment type="caution">
    <text evidence="4">The sequence shown here is derived from an EMBL/GenBank/DDBJ whole genome shotgun (WGS) entry which is preliminary data.</text>
</comment>
<evidence type="ECO:0000256" key="3">
    <source>
        <dbReference type="SAM" id="Phobius"/>
    </source>
</evidence>
<gene>
    <name evidence="4" type="primary">flhB</name>
    <name evidence="4" type="ORF">GPY61_16680</name>
</gene>
<keyword evidence="4" id="KW-0282">Flagellum</keyword>
<dbReference type="SUPFAM" id="SSF160544">
    <property type="entry name" value="EscU C-terminal domain-like"/>
    <property type="match status" value="1"/>
</dbReference>
<keyword evidence="5" id="KW-1185">Reference proteome</keyword>
<dbReference type="GO" id="GO:0005886">
    <property type="term" value="C:plasma membrane"/>
    <property type="evidence" value="ECO:0007669"/>
    <property type="project" value="TreeGrafter"/>
</dbReference>
<feature type="transmembrane region" description="Helical" evidence="3">
    <location>
        <begin position="66"/>
        <end position="90"/>
    </location>
</feature>
<dbReference type="Proteomes" id="UP000443353">
    <property type="component" value="Unassembled WGS sequence"/>
</dbReference>
<dbReference type="Gene3D" id="6.10.250.2080">
    <property type="match status" value="1"/>
</dbReference>
<dbReference type="Pfam" id="PF01312">
    <property type="entry name" value="Bac_export_2"/>
    <property type="match status" value="1"/>
</dbReference>
<evidence type="ECO:0000313" key="5">
    <source>
        <dbReference type="Proteomes" id="UP000443353"/>
    </source>
</evidence>
<feature type="transmembrane region" description="Helical" evidence="3">
    <location>
        <begin position="96"/>
        <end position="116"/>
    </location>
</feature>
<proteinExistence type="inferred from homology"/>
<dbReference type="PRINTS" id="PR00950">
    <property type="entry name" value="TYPE3IMSPROT"/>
</dbReference>
<dbReference type="GO" id="GO:0009306">
    <property type="term" value="P:protein secretion"/>
    <property type="evidence" value="ECO:0007669"/>
    <property type="project" value="InterPro"/>
</dbReference>
<reference evidence="4 5" key="1">
    <citation type="submission" date="2019-12" db="EMBL/GenBank/DDBJ databases">
        <authorList>
            <person name="Li C."/>
            <person name="Zhao J."/>
        </authorList>
    </citation>
    <scope>NUCLEOTIDE SEQUENCE [LARGE SCALE GENOMIC DNA]</scope>
    <source>
        <strain evidence="4 5">NEAU-DD11</strain>
    </source>
</reference>
<dbReference type="PANTHER" id="PTHR30531:SF12">
    <property type="entry name" value="FLAGELLAR BIOSYNTHETIC PROTEIN FLHB"/>
    <property type="match status" value="1"/>
</dbReference>
<evidence type="ECO:0000256" key="1">
    <source>
        <dbReference type="ARBA" id="ARBA00010690"/>
    </source>
</evidence>